<dbReference type="OrthoDB" id="7061269at2"/>
<gene>
    <name evidence="1" type="ORF">FLL46_11940</name>
</gene>
<dbReference type="Proteomes" id="UP000315439">
    <property type="component" value="Unassembled WGS sequence"/>
</dbReference>
<dbReference type="RefSeq" id="WP_142893754.1">
    <property type="nucleotide sequence ID" value="NZ_ML660164.1"/>
</dbReference>
<comment type="caution">
    <text evidence="1">The sequence shown here is derived from an EMBL/GenBank/DDBJ whole genome shotgun (WGS) entry which is preliminary data.</text>
</comment>
<name>A0A545UDN6_9GAMM</name>
<accession>A0A545UDN6</accession>
<dbReference type="AlphaFoldDB" id="A0A545UDN6"/>
<keyword evidence="2" id="KW-1185">Reference proteome</keyword>
<protein>
    <submittedName>
        <fullName evidence="1">Uncharacterized protein</fullName>
    </submittedName>
</protein>
<evidence type="ECO:0000313" key="2">
    <source>
        <dbReference type="Proteomes" id="UP000315439"/>
    </source>
</evidence>
<sequence length="125" mass="14839">MAYKWRKNLACFSTYRVLERDDRLDQFEEELVPLDKSAGKYKVSYMAFYPDDGSPKVKEKAARNIAVKFIRFTIKDYKPKKEETSQTLKKWHGELTNLFKDGDKTLTDIAEVQDEYCKFKDEMED</sequence>
<evidence type="ECO:0000313" key="1">
    <source>
        <dbReference type="EMBL" id="TQV87576.1"/>
    </source>
</evidence>
<dbReference type="EMBL" id="VIKS01000007">
    <property type="protein sequence ID" value="TQV87576.1"/>
    <property type="molecule type" value="Genomic_DNA"/>
</dbReference>
<proteinExistence type="predicted"/>
<reference evidence="1 2" key="1">
    <citation type="submission" date="2019-07" db="EMBL/GenBank/DDBJ databases">
        <title>Draft genome for Aliikangiella sp. M105.</title>
        <authorList>
            <person name="Wang G."/>
        </authorList>
    </citation>
    <scope>NUCLEOTIDE SEQUENCE [LARGE SCALE GENOMIC DNA]</scope>
    <source>
        <strain evidence="1 2">M105</strain>
    </source>
</reference>
<organism evidence="1 2">
    <name type="scientific">Aliikangiella coralliicola</name>
    <dbReference type="NCBI Taxonomy" id="2592383"/>
    <lineage>
        <taxon>Bacteria</taxon>
        <taxon>Pseudomonadati</taxon>
        <taxon>Pseudomonadota</taxon>
        <taxon>Gammaproteobacteria</taxon>
        <taxon>Oceanospirillales</taxon>
        <taxon>Pleioneaceae</taxon>
        <taxon>Aliikangiella</taxon>
    </lineage>
</organism>